<evidence type="ECO:0000259" key="1">
    <source>
        <dbReference type="Pfam" id="PF13717"/>
    </source>
</evidence>
<keyword evidence="3" id="KW-1185">Reference proteome</keyword>
<dbReference type="KEGG" id="mmai:sS8_2435"/>
<dbReference type="RefSeq" id="WP_119629808.1">
    <property type="nucleotide sequence ID" value="NZ_AP017928.1"/>
</dbReference>
<protein>
    <submittedName>
        <fullName evidence="2">MJ0042 family finger-like domain protein</fullName>
    </submittedName>
</protein>
<name>A0A250KS05_9GAMM</name>
<dbReference type="InterPro" id="IPR021834">
    <property type="entry name" value="DUF3426"/>
</dbReference>
<dbReference type="AlphaFoldDB" id="A0A250KS05"/>
<gene>
    <name evidence="2" type="ORF">sS8_2435</name>
</gene>
<sequence length="268" mass="29337">MYTRCPECKTAYRISIGQLRAGRGEALCERCQIVFNALVSLGPAVKDAVPEATAQARPPVLRDREAVALRKRRRELPSEPGAGGPMGGEEDATAIDAEALDERDSAPAGPSPSSTSEVLWGGGVFVLTALLVAQLVIFEGDRLVQSARVRPWLDMACRAFNCSLPPYRDVRRIQIFDRALRPDSTRDDVLEFQLVFANQSNLPQALPSLKLVLTEINGSPVAERIFSPAEYLPEEEASSLMPVGKPFEIRLLFAKPRSNVGGFTFELL</sequence>
<reference evidence="2 3" key="1">
    <citation type="submission" date="2016-12" db="EMBL/GenBank/DDBJ databases">
        <title>Genome sequencing of Methylocaldum marinum.</title>
        <authorList>
            <person name="Takeuchi M."/>
            <person name="Kamagata Y."/>
            <person name="Hiraoka S."/>
            <person name="Oshima K."/>
            <person name="Hattori M."/>
            <person name="Iwasaki W."/>
        </authorList>
    </citation>
    <scope>NUCLEOTIDE SEQUENCE [LARGE SCALE GENOMIC DNA]</scope>
    <source>
        <strain evidence="2 3">S8</strain>
    </source>
</reference>
<feature type="domain" description="Zinc finger/thioredoxin putative" evidence="1">
    <location>
        <begin position="1"/>
        <end position="36"/>
    </location>
</feature>
<proteinExistence type="predicted"/>
<dbReference type="EMBL" id="AP017928">
    <property type="protein sequence ID" value="BBA34387.1"/>
    <property type="molecule type" value="Genomic_DNA"/>
</dbReference>
<dbReference type="Pfam" id="PF11906">
    <property type="entry name" value="DUF3426"/>
    <property type="match status" value="1"/>
</dbReference>
<organism evidence="2 3">
    <name type="scientific">Methylocaldum marinum</name>
    <dbReference type="NCBI Taxonomy" id="1432792"/>
    <lineage>
        <taxon>Bacteria</taxon>
        <taxon>Pseudomonadati</taxon>
        <taxon>Pseudomonadota</taxon>
        <taxon>Gammaproteobacteria</taxon>
        <taxon>Methylococcales</taxon>
        <taxon>Methylococcaceae</taxon>
        <taxon>Methylocaldum</taxon>
    </lineage>
</organism>
<evidence type="ECO:0000313" key="3">
    <source>
        <dbReference type="Proteomes" id="UP000266313"/>
    </source>
</evidence>
<dbReference type="Pfam" id="PF13717">
    <property type="entry name" value="Zn_ribbon_4"/>
    <property type="match status" value="1"/>
</dbReference>
<dbReference type="OrthoDB" id="6717714at2"/>
<dbReference type="InterPro" id="IPR011723">
    <property type="entry name" value="Znf/thioredoxin_put"/>
</dbReference>
<dbReference type="Proteomes" id="UP000266313">
    <property type="component" value="Chromosome"/>
</dbReference>
<dbReference type="NCBIfam" id="TIGR02098">
    <property type="entry name" value="MJ0042_CXXC"/>
    <property type="match status" value="1"/>
</dbReference>
<accession>A0A250KS05</accession>
<evidence type="ECO:0000313" key="2">
    <source>
        <dbReference type="EMBL" id="BBA34387.1"/>
    </source>
</evidence>